<dbReference type="Gene3D" id="3.40.710.10">
    <property type="entry name" value="DD-peptidase/beta-lactamase superfamily"/>
    <property type="match status" value="1"/>
</dbReference>
<dbReference type="PANTHER" id="PTHR46825">
    <property type="entry name" value="D-ALANYL-D-ALANINE-CARBOXYPEPTIDASE/ENDOPEPTIDASE AMPH"/>
    <property type="match status" value="1"/>
</dbReference>
<keyword evidence="1" id="KW-1133">Transmembrane helix</keyword>
<reference evidence="3 4" key="1">
    <citation type="submission" date="2019-03" db="EMBL/GenBank/DDBJ databases">
        <title>Genomic Encyclopedia of Type Strains, Phase IV (KMG-IV): sequencing the most valuable type-strain genomes for metagenomic binning, comparative biology and taxonomic classification.</title>
        <authorList>
            <person name="Goeker M."/>
        </authorList>
    </citation>
    <scope>NUCLEOTIDE SEQUENCE [LARGE SCALE GENOMIC DNA]</scope>
    <source>
        <strain evidence="3 4">DSM 14836</strain>
    </source>
</reference>
<evidence type="ECO:0000256" key="1">
    <source>
        <dbReference type="SAM" id="Phobius"/>
    </source>
</evidence>
<dbReference type="Proteomes" id="UP000294564">
    <property type="component" value="Unassembled WGS sequence"/>
</dbReference>
<accession>A0A4R2NTQ4</accession>
<feature type="transmembrane region" description="Helical" evidence="1">
    <location>
        <begin position="7"/>
        <end position="27"/>
    </location>
</feature>
<dbReference type="PANTHER" id="PTHR46825:SF9">
    <property type="entry name" value="BETA-LACTAMASE-RELATED DOMAIN-CONTAINING PROTEIN"/>
    <property type="match status" value="1"/>
</dbReference>
<keyword evidence="1" id="KW-0812">Transmembrane</keyword>
<dbReference type="EMBL" id="SLXM01000004">
    <property type="protein sequence ID" value="TCP25247.1"/>
    <property type="molecule type" value="Genomic_DNA"/>
</dbReference>
<keyword evidence="1" id="KW-0472">Membrane</keyword>
<dbReference type="Pfam" id="PF00144">
    <property type="entry name" value="Beta-lactamase"/>
    <property type="match status" value="1"/>
</dbReference>
<gene>
    <name evidence="3" type="ORF">EV195_104280</name>
</gene>
<dbReference type="SUPFAM" id="SSF56601">
    <property type="entry name" value="beta-lactamase/transpeptidase-like"/>
    <property type="match status" value="1"/>
</dbReference>
<protein>
    <submittedName>
        <fullName evidence="3">CubicO group peptidase (Beta-lactamase class C family)</fullName>
    </submittedName>
</protein>
<keyword evidence="4" id="KW-1185">Reference proteome</keyword>
<evidence type="ECO:0000313" key="3">
    <source>
        <dbReference type="EMBL" id="TCP25247.1"/>
    </source>
</evidence>
<feature type="domain" description="Beta-lactamase-related" evidence="2">
    <location>
        <begin position="60"/>
        <end position="362"/>
    </location>
</feature>
<dbReference type="AlphaFoldDB" id="A0A4R2NTQ4"/>
<dbReference type="InterPro" id="IPR050491">
    <property type="entry name" value="AmpC-like"/>
</dbReference>
<comment type="caution">
    <text evidence="3">The sequence shown here is derived from an EMBL/GenBank/DDBJ whole genome shotgun (WGS) entry which is preliminary data.</text>
</comment>
<organism evidence="3 4">
    <name type="scientific">Tenacibaculum skagerrakense</name>
    <dbReference type="NCBI Taxonomy" id="186571"/>
    <lineage>
        <taxon>Bacteria</taxon>
        <taxon>Pseudomonadati</taxon>
        <taxon>Bacteroidota</taxon>
        <taxon>Flavobacteriia</taxon>
        <taxon>Flavobacteriales</taxon>
        <taxon>Flavobacteriaceae</taxon>
        <taxon>Tenacibaculum</taxon>
    </lineage>
</organism>
<evidence type="ECO:0000259" key="2">
    <source>
        <dbReference type="Pfam" id="PF00144"/>
    </source>
</evidence>
<name>A0A4R2NTQ4_9FLAO</name>
<evidence type="ECO:0000313" key="4">
    <source>
        <dbReference type="Proteomes" id="UP000294564"/>
    </source>
</evidence>
<dbReference type="RefSeq" id="WP_132794626.1">
    <property type="nucleotide sequence ID" value="NZ_SLXM01000004.1"/>
</dbReference>
<dbReference type="InterPro" id="IPR001466">
    <property type="entry name" value="Beta-lactam-related"/>
</dbReference>
<proteinExistence type="predicted"/>
<sequence length="377" mass="42505">MKLIWKIVIAVIVVVIFVFVIISVWALNRIAKIEELDISGANTQMEKVDKAKEWLIKLQKDNKFNGAVLLIKNDSVILKEAYGYTDYSRKEKLTTASSFRLASVSKQFTGVGIMLLKEQGKLNFDDPITQFLPSLSYKNVTVRHLLNHTSGIPDAYMSFPKKYEEEIGDALTITKMVELLGKENLPLNTIPNELHSYNNTGYVLLAAIIESISGTSFEEFMQTELFDKLNMKNTRVWNLVSKDTSFSNKTWSFDNVLGETEELRPGVLDGIAGDGGVFSSIDDFVLWNQFWYDNNLLSKETMKEAFKKTVLNNGTLVDYGFGWSIYNENAHAHNGSWLGARTSIVRNSKLKNAIVVLDNSSSMNIDAIVNQLVKVLK</sequence>
<dbReference type="InterPro" id="IPR012338">
    <property type="entry name" value="Beta-lactam/transpept-like"/>
</dbReference>
<dbReference type="OrthoDB" id="9793489at2"/>